<proteinExistence type="predicted"/>
<name>A0ABX2QYD1_9PSED</name>
<dbReference type="Proteomes" id="UP000572863">
    <property type="component" value="Unassembled WGS sequence"/>
</dbReference>
<evidence type="ECO:0000256" key="1">
    <source>
        <dbReference type="SAM" id="Phobius"/>
    </source>
</evidence>
<sequence length="311" mass="33621">MQALNAVLPISVVLGVGFLLGKLLLPTTMTYRLTRLISPLIWALLFLVGAEFGEVVSSLNVMEYVLKISLLVTLFTTAFPCLLLGLVSYRHRGIVVKENNGRPPFDKCAVYKPLKECLIALSMVALGALLNLAITHIEYTDAKRWLPSSHFLLMVLIFLVGLDLSGVKLGRNWISWSVLSVPLVVVMGSILGAFSVHFITGEDLRVLLALSTGFGWFTLSSVMIGALSGDTHGAIALLVDLGRELISIVLLYLFGRHWPRVGIAAAGATALDSTLPVVRQACSADVLPIALVSGFILTLLAPFFITFFLTA</sequence>
<feature type="transmembrane region" description="Helical" evidence="1">
    <location>
        <begin position="117"/>
        <end position="137"/>
    </location>
</feature>
<organism evidence="2 3">
    <name type="scientific">Pseudomonas reactans</name>
    <dbReference type="NCBI Taxonomy" id="117680"/>
    <lineage>
        <taxon>Bacteria</taxon>
        <taxon>Pseudomonadati</taxon>
        <taxon>Pseudomonadota</taxon>
        <taxon>Gammaproteobacteria</taxon>
        <taxon>Pseudomonadales</taxon>
        <taxon>Pseudomonadaceae</taxon>
        <taxon>Pseudomonas</taxon>
    </lineage>
</organism>
<evidence type="ECO:0000313" key="3">
    <source>
        <dbReference type="Proteomes" id="UP000572863"/>
    </source>
</evidence>
<feature type="transmembrane region" description="Helical" evidence="1">
    <location>
        <begin position="286"/>
        <end position="309"/>
    </location>
</feature>
<evidence type="ECO:0000313" key="2">
    <source>
        <dbReference type="EMBL" id="NWD96819.1"/>
    </source>
</evidence>
<feature type="transmembrane region" description="Helical" evidence="1">
    <location>
        <begin position="6"/>
        <end position="25"/>
    </location>
</feature>
<keyword evidence="1" id="KW-0812">Transmembrane</keyword>
<accession>A0ABX2QYD1</accession>
<feature type="transmembrane region" description="Helical" evidence="1">
    <location>
        <begin position="68"/>
        <end position="89"/>
    </location>
</feature>
<keyword evidence="1" id="KW-0472">Membrane</keyword>
<feature type="transmembrane region" description="Helical" evidence="1">
    <location>
        <begin position="206"/>
        <end position="227"/>
    </location>
</feature>
<keyword evidence="3" id="KW-1185">Reference proteome</keyword>
<dbReference type="Pfam" id="PF03956">
    <property type="entry name" value="Lys_export"/>
    <property type="match status" value="1"/>
</dbReference>
<feature type="transmembrane region" description="Helical" evidence="1">
    <location>
        <begin position="149"/>
        <end position="167"/>
    </location>
</feature>
<reference evidence="2 3" key="1">
    <citation type="submission" date="2020-04" db="EMBL/GenBank/DDBJ databases">
        <title>Molecular characterization of pseudomonads from Agaricus bisporus reveal novel blotch 2 pathogens in Western Europe.</title>
        <authorList>
            <person name="Taparia T."/>
            <person name="Krijger M."/>
            <person name="Haynes E."/>
            <person name="Elpinstone J.G."/>
            <person name="Noble R."/>
            <person name="Van Der Wolf J."/>
        </authorList>
    </citation>
    <scope>NUCLEOTIDE SEQUENCE [LARGE SCALE GENOMIC DNA]</scope>
    <source>
        <strain evidence="2 3">P7774</strain>
    </source>
</reference>
<feature type="transmembrane region" description="Helical" evidence="1">
    <location>
        <begin position="234"/>
        <end position="254"/>
    </location>
</feature>
<gene>
    <name evidence="2" type="ORF">HX871_20545</name>
</gene>
<feature type="transmembrane region" description="Helical" evidence="1">
    <location>
        <begin position="179"/>
        <end position="200"/>
    </location>
</feature>
<dbReference type="PANTHER" id="PTHR35804:SF1">
    <property type="entry name" value="LYSINE EXPORTER LYSO"/>
    <property type="match status" value="1"/>
</dbReference>
<dbReference type="EMBL" id="JACARY010000043">
    <property type="protein sequence ID" value="NWD96819.1"/>
    <property type="molecule type" value="Genomic_DNA"/>
</dbReference>
<feature type="transmembrane region" description="Helical" evidence="1">
    <location>
        <begin position="37"/>
        <end position="56"/>
    </location>
</feature>
<keyword evidence="1" id="KW-1133">Transmembrane helix</keyword>
<dbReference type="PANTHER" id="PTHR35804">
    <property type="entry name" value="LYSINE EXPORTER LYSO"/>
    <property type="match status" value="1"/>
</dbReference>
<dbReference type="RefSeq" id="WP_177053083.1">
    <property type="nucleotide sequence ID" value="NZ_JACAQM010000021.1"/>
</dbReference>
<dbReference type="InterPro" id="IPR005642">
    <property type="entry name" value="LysO"/>
</dbReference>
<comment type="caution">
    <text evidence="2">The sequence shown here is derived from an EMBL/GenBank/DDBJ whole genome shotgun (WGS) entry which is preliminary data.</text>
</comment>
<protein>
    <submittedName>
        <fullName evidence="2">Lysine exporter LysO family protein</fullName>
    </submittedName>
</protein>